<name>A0A0N4WT93_HAEPC</name>
<dbReference type="AlphaFoldDB" id="A0A0N4WT93"/>
<dbReference type="OrthoDB" id="5875723at2759"/>
<gene>
    <name evidence="2" type="ORF">HPLM_LOCUS14790</name>
</gene>
<evidence type="ECO:0000313" key="2">
    <source>
        <dbReference type="EMBL" id="VDO54163.1"/>
    </source>
</evidence>
<evidence type="ECO:0000313" key="3">
    <source>
        <dbReference type="Proteomes" id="UP000268014"/>
    </source>
</evidence>
<reference evidence="2 3" key="2">
    <citation type="submission" date="2018-11" db="EMBL/GenBank/DDBJ databases">
        <authorList>
            <consortium name="Pathogen Informatics"/>
        </authorList>
    </citation>
    <scope>NUCLEOTIDE SEQUENCE [LARGE SCALE GENOMIC DNA]</scope>
    <source>
        <strain evidence="2 3">MHpl1</strain>
    </source>
</reference>
<dbReference type="Proteomes" id="UP000268014">
    <property type="component" value="Unassembled WGS sequence"/>
</dbReference>
<accession>A0A0N4WT93</accession>
<feature type="compositionally biased region" description="Low complexity" evidence="1">
    <location>
        <begin position="614"/>
        <end position="628"/>
    </location>
</feature>
<feature type="compositionally biased region" description="Polar residues" evidence="1">
    <location>
        <begin position="1"/>
        <end position="11"/>
    </location>
</feature>
<feature type="compositionally biased region" description="Basic and acidic residues" evidence="1">
    <location>
        <begin position="79"/>
        <end position="91"/>
    </location>
</feature>
<feature type="compositionally biased region" description="Basic and acidic residues" evidence="1">
    <location>
        <begin position="478"/>
        <end position="495"/>
    </location>
</feature>
<organism evidence="4">
    <name type="scientific">Haemonchus placei</name>
    <name type="common">Barber's pole worm</name>
    <dbReference type="NCBI Taxonomy" id="6290"/>
    <lineage>
        <taxon>Eukaryota</taxon>
        <taxon>Metazoa</taxon>
        <taxon>Ecdysozoa</taxon>
        <taxon>Nematoda</taxon>
        <taxon>Chromadorea</taxon>
        <taxon>Rhabditida</taxon>
        <taxon>Rhabditina</taxon>
        <taxon>Rhabditomorpha</taxon>
        <taxon>Strongyloidea</taxon>
        <taxon>Trichostrongylidae</taxon>
        <taxon>Haemonchus</taxon>
    </lineage>
</organism>
<proteinExistence type="predicted"/>
<evidence type="ECO:0000256" key="1">
    <source>
        <dbReference type="SAM" id="MobiDB-lite"/>
    </source>
</evidence>
<evidence type="ECO:0000313" key="4">
    <source>
        <dbReference type="WBParaSite" id="HPLM_0001479801-mRNA-1"/>
    </source>
</evidence>
<keyword evidence="3" id="KW-1185">Reference proteome</keyword>
<dbReference type="OMA" id="MEAYPPH"/>
<feature type="region of interest" description="Disordered" evidence="1">
    <location>
        <begin position="77"/>
        <end position="96"/>
    </location>
</feature>
<dbReference type="EMBL" id="UZAF01018707">
    <property type="protein sequence ID" value="VDO54163.1"/>
    <property type="molecule type" value="Genomic_DNA"/>
</dbReference>
<feature type="compositionally biased region" description="Polar residues" evidence="1">
    <location>
        <begin position="635"/>
        <end position="648"/>
    </location>
</feature>
<feature type="region of interest" description="Disordered" evidence="1">
    <location>
        <begin position="1"/>
        <end position="20"/>
    </location>
</feature>
<dbReference type="WBParaSite" id="HPLM_0001479801-mRNA-1">
    <property type="protein sequence ID" value="HPLM_0001479801-mRNA-1"/>
    <property type="gene ID" value="HPLM_0001479801"/>
</dbReference>
<protein>
    <submittedName>
        <fullName evidence="4">JmjC domain-containing protein</fullName>
    </submittedName>
</protein>
<feature type="compositionally biased region" description="Polar residues" evidence="1">
    <location>
        <begin position="514"/>
        <end position="527"/>
    </location>
</feature>
<sequence length="736" mass="80046">MVTRSTSNSPGFHSIELQRRRPNSVAVAGALETLVRSIHAQQKSSSCSERKELEDAVADTKVGDLSAGALPNATAKTQLHVESRKPSDKVASDVSTTSAKRKESAILQQDAINYKEVLEVEEAVTCSKPDSDYNLIIVSWESVRQRFYDMMTGDECPDLDLLGRYQQQIYFFQYSLDEKVLEEWTGKKAVAEVFTLPEFEGIQCFMEAYPPHNLFVAVDKGLSKSGVEMHSVAVSTDDFNNPPITRTLSDPFDLLEFSYDANEVLIPTPVHPVISGHSGSEECTQDIDAQVLVPKPVLQNDITQSSDDPMPCSSVEPHSSTIQDDVKCAIEAQLNSSGSTEHSSELLKYNAVPKTSAVAPEPSDLPDPSTVFNDMSLNEFIPTLNSLSHYSASSATLCATESGRRMNSNNELPSSAASESQLKEDLLVQLGSGNGTPKNYHPDGAAFLLTPDMSPVEDSSVRVQSMIGFSPNLLDNPSHSHQDNATRNSSSDDSKQGVLLCGTSRAPLDVKQSLPGNSMSPEATDSMDTGLPDAETPNGLDPSLKLLMQAGIYPREMLEKAPATSVWNITSSIGCLPDAETPNGLDPSLKLLMQAGIYPREMLEKAPATSELNVDASVESQQSQAQSDGGCPKTASASQNSQAKENSFEGTKSILDDLKFPDINGEAIRYLTRIRQEVFESHERRGIIPRLENILASLNEPLSPEWIDYVLCYIPDVSVMPVDGQVFVAWKGKPCT</sequence>
<feature type="region of interest" description="Disordered" evidence="1">
    <location>
        <begin position="608"/>
        <end position="648"/>
    </location>
</feature>
<reference evidence="4" key="1">
    <citation type="submission" date="2017-02" db="UniProtKB">
        <authorList>
            <consortium name="WormBaseParasite"/>
        </authorList>
    </citation>
    <scope>IDENTIFICATION</scope>
</reference>
<feature type="region of interest" description="Disordered" evidence="1">
    <location>
        <begin position="469"/>
        <end position="542"/>
    </location>
</feature>